<reference evidence="2" key="2">
    <citation type="submission" date="2020-09" db="EMBL/GenBank/DDBJ databases">
        <authorList>
            <person name="Sun Q."/>
            <person name="Kim S."/>
        </authorList>
    </citation>
    <scope>NUCLEOTIDE SEQUENCE</scope>
    <source>
        <strain evidence="2">KCTC 12719</strain>
    </source>
</reference>
<dbReference type="EMBL" id="BMXB01000001">
    <property type="protein sequence ID" value="GHA24638.1"/>
    <property type="molecule type" value="Genomic_DNA"/>
</dbReference>
<evidence type="ECO:0000313" key="3">
    <source>
        <dbReference type="Proteomes" id="UP000610456"/>
    </source>
</evidence>
<keyword evidence="3" id="KW-1185">Reference proteome</keyword>
<organism evidence="2 3">
    <name type="scientific">Salinimicrobium marinum</name>
    <dbReference type="NCBI Taxonomy" id="680283"/>
    <lineage>
        <taxon>Bacteria</taxon>
        <taxon>Pseudomonadati</taxon>
        <taxon>Bacteroidota</taxon>
        <taxon>Flavobacteriia</taxon>
        <taxon>Flavobacteriales</taxon>
        <taxon>Flavobacteriaceae</taxon>
        <taxon>Salinimicrobium</taxon>
    </lineage>
</organism>
<dbReference type="Pfam" id="PF12867">
    <property type="entry name" value="DinB_2"/>
    <property type="match status" value="1"/>
</dbReference>
<evidence type="ECO:0000313" key="2">
    <source>
        <dbReference type="EMBL" id="GHA24638.1"/>
    </source>
</evidence>
<dbReference type="Proteomes" id="UP000610456">
    <property type="component" value="Unassembled WGS sequence"/>
</dbReference>
<proteinExistence type="predicted"/>
<dbReference type="InterPro" id="IPR024775">
    <property type="entry name" value="DinB-like"/>
</dbReference>
<dbReference type="Gene3D" id="1.20.120.450">
    <property type="entry name" value="dinb family like domain"/>
    <property type="match status" value="1"/>
</dbReference>
<accession>A0A918S4X4</accession>
<sequence>MNLVIMKTSSEALLADLKERTRLNVSEAAKFRELSSNELNQRETPGSWTVLENLEHLNYYGNFYLPEIEKRISESKHDPEDVFKSGIFGNYFANMMLLKEKPKKIKTFKSQDPIGKSLDKAVIDQFLQQQERLLELLVKAGEVSLTRTKTSISISNWLKLRLGDTVRVVVYHNQRHVLQARNVLKTLKTGSE</sequence>
<dbReference type="AlphaFoldDB" id="A0A918S4X4"/>
<evidence type="ECO:0000259" key="1">
    <source>
        <dbReference type="Pfam" id="PF12867"/>
    </source>
</evidence>
<comment type="caution">
    <text evidence="2">The sequence shown here is derived from an EMBL/GenBank/DDBJ whole genome shotgun (WGS) entry which is preliminary data.</text>
</comment>
<reference evidence="2" key="1">
    <citation type="journal article" date="2014" name="Int. J. Syst. Evol. Microbiol.">
        <title>Complete genome sequence of Corynebacterium casei LMG S-19264T (=DSM 44701T), isolated from a smear-ripened cheese.</title>
        <authorList>
            <consortium name="US DOE Joint Genome Institute (JGI-PGF)"/>
            <person name="Walter F."/>
            <person name="Albersmeier A."/>
            <person name="Kalinowski J."/>
            <person name="Ruckert C."/>
        </authorList>
    </citation>
    <scope>NUCLEOTIDE SEQUENCE</scope>
    <source>
        <strain evidence="2">KCTC 12719</strain>
    </source>
</reference>
<dbReference type="SUPFAM" id="SSF109854">
    <property type="entry name" value="DinB/YfiT-like putative metalloenzymes"/>
    <property type="match status" value="1"/>
</dbReference>
<protein>
    <recommendedName>
        <fullName evidence="1">DinB-like domain-containing protein</fullName>
    </recommendedName>
</protein>
<name>A0A918S4X4_9FLAO</name>
<dbReference type="InterPro" id="IPR034660">
    <property type="entry name" value="DinB/YfiT-like"/>
</dbReference>
<feature type="domain" description="DinB-like" evidence="1">
    <location>
        <begin position="31"/>
        <end position="180"/>
    </location>
</feature>
<gene>
    <name evidence="2" type="ORF">GCM10007103_02340</name>
</gene>